<keyword evidence="1" id="KW-1133">Transmembrane helix</keyword>
<keyword evidence="3" id="KW-1185">Reference proteome</keyword>
<proteinExistence type="predicted"/>
<dbReference type="Proteomes" id="UP000619761">
    <property type="component" value="Unassembled WGS sequence"/>
</dbReference>
<feature type="transmembrane region" description="Helical" evidence="1">
    <location>
        <begin position="18"/>
        <end position="38"/>
    </location>
</feature>
<evidence type="ECO:0000313" key="2">
    <source>
        <dbReference type="EMBL" id="GGY83344.1"/>
    </source>
</evidence>
<evidence type="ECO:0000313" key="3">
    <source>
        <dbReference type="Proteomes" id="UP000619761"/>
    </source>
</evidence>
<keyword evidence="1" id="KW-0472">Membrane</keyword>
<accession>A0ABQ3B7Z0</accession>
<reference evidence="3" key="1">
    <citation type="journal article" date="2019" name="Int. J. Syst. Evol. Microbiol.">
        <title>The Global Catalogue of Microorganisms (GCM) 10K type strain sequencing project: providing services to taxonomists for standard genome sequencing and annotation.</title>
        <authorList>
            <consortium name="The Broad Institute Genomics Platform"/>
            <consortium name="The Broad Institute Genome Sequencing Center for Infectious Disease"/>
            <person name="Wu L."/>
            <person name="Ma J."/>
        </authorList>
    </citation>
    <scope>NUCLEOTIDE SEQUENCE [LARGE SCALE GENOMIC DNA]</scope>
    <source>
        <strain evidence="3">KCTC 32239</strain>
    </source>
</reference>
<keyword evidence="1" id="KW-0812">Transmembrane</keyword>
<feature type="transmembrane region" description="Helical" evidence="1">
    <location>
        <begin position="109"/>
        <end position="132"/>
    </location>
</feature>
<organism evidence="2 3">
    <name type="scientific">Cellvibrio zantedeschiae</name>
    <dbReference type="NCBI Taxonomy" id="1237077"/>
    <lineage>
        <taxon>Bacteria</taxon>
        <taxon>Pseudomonadati</taxon>
        <taxon>Pseudomonadota</taxon>
        <taxon>Gammaproteobacteria</taxon>
        <taxon>Cellvibrionales</taxon>
        <taxon>Cellvibrionaceae</taxon>
        <taxon>Cellvibrio</taxon>
    </lineage>
</organism>
<feature type="transmembrane region" description="Helical" evidence="1">
    <location>
        <begin position="71"/>
        <end position="89"/>
    </location>
</feature>
<evidence type="ECO:0000256" key="1">
    <source>
        <dbReference type="SAM" id="Phobius"/>
    </source>
</evidence>
<protein>
    <submittedName>
        <fullName evidence="2">Uncharacterized protein</fullName>
    </submittedName>
</protein>
<dbReference type="EMBL" id="BMYZ01000003">
    <property type="protein sequence ID" value="GGY83344.1"/>
    <property type="molecule type" value="Genomic_DNA"/>
</dbReference>
<dbReference type="RefSeq" id="WP_189420116.1">
    <property type="nucleotide sequence ID" value="NZ_BMYZ01000003.1"/>
</dbReference>
<gene>
    <name evidence="2" type="ORF">GCM10011613_30290</name>
</gene>
<sequence length="139" mass="16058">MSTYRIIDEPKVKIDQQLIVNPVVILFAAMLVPLFVTIPFHGKFWLPFIWLIMNAYFLGSPTFWREFCYSLIGLFAIAGVFIGFGYGIKTEVITSPNKLAPYMRVLVNAIYFIALYLVVFTQSVPFSVYEYVKQQGRHE</sequence>
<name>A0ABQ3B7Z0_9GAMM</name>
<comment type="caution">
    <text evidence="2">The sequence shown here is derived from an EMBL/GenBank/DDBJ whole genome shotgun (WGS) entry which is preliminary data.</text>
</comment>